<comment type="caution">
    <text evidence="2">The sequence shown here is derived from an EMBL/GenBank/DDBJ whole genome shotgun (WGS) entry which is preliminary data.</text>
</comment>
<evidence type="ECO:0000256" key="1">
    <source>
        <dbReference type="SAM" id="Phobius"/>
    </source>
</evidence>
<accession>A0A8J6A9W9</accession>
<feature type="transmembrane region" description="Helical" evidence="1">
    <location>
        <begin position="180"/>
        <end position="202"/>
    </location>
</feature>
<name>A0A8J6A9W9_GALPY</name>
<dbReference type="AlphaFoldDB" id="A0A8J6A9W9"/>
<keyword evidence="1" id="KW-0812">Transmembrane</keyword>
<dbReference type="Proteomes" id="UP000700334">
    <property type="component" value="Unassembled WGS sequence"/>
</dbReference>
<proteinExistence type="predicted"/>
<evidence type="ECO:0000313" key="3">
    <source>
        <dbReference type="Proteomes" id="UP000700334"/>
    </source>
</evidence>
<dbReference type="OrthoDB" id="8887570at2759"/>
<keyword evidence="1" id="KW-1133">Transmembrane helix</keyword>
<organism evidence="2 3">
    <name type="scientific">Galemys pyrenaicus</name>
    <name type="common">Iberian desman</name>
    <name type="synonym">Pyrenean desman</name>
    <dbReference type="NCBI Taxonomy" id="202257"/>
    <lineage>
        <taxon>Eukaryota</taxon>
        <taxon>Metazoa</taxon>
        <taxon>Chordata</taxon>
        <taxon>Craniata</taxon>
        <taxon>Vertebrata</taxon>
        <taxon>Euteleostomi</taxon>
        <taxon>Mammalia</taxon>
        <taxon>Eutheria</taxon>
        <taxon>Laurasiatheria</taxon>
        <taxon>Eulipotyphla</taxon>
        <taxon>Talpidae</taxon>
        <taxon>Galemys</taxon>
    </lineage>
</organism>
<protein>
    <submittedName>
        <fullName evidence="2">Uncharacterized protein</fullName>
    </submittedName>
</protein>
<gene>
    <name evidence="2" type="ORF">J0S82_003953</name>
</gene>
<keyword evidence="1" id="KW-0472">Membrane</keyword>
<dbReference type="EMBL" id="JAGFMF010011719">
    <property type="protein sequence ID" value="KAG8515057.1"/>
    <property type="molecule type" value="Genomic_DNA"/>
</dbReference>
<reference evidence="2" key="1">
    <citation type="journal article" date="2021" name="Evol. Appl.">
        <title>The genome of the Pyrenean desman and the effects of bottlenecks and inbreeding on the genomic landscape of an endangered species.</title>
        <authorList>
            <person name="Escoda L."/>
            <person name="Castresana J."/>
        </authorList>
    </citation>
    <scope>NUCLEOTIDE SEQUENCE</scope>
    <source>
        <strain evidence="2">IBE-C5619</strain>
    </source>
</reference>
<sequence>MCGKTARAETVVTEELRSRRNRLGGRTVALATTRAQRRRRQQKAGRQRGGAGLPAEVGFGHCRTGKMLGLVWRWLCLGLCSLLLGQAEAPSPVDPPERSRPYAVLHGQNLGERRLGRACAASCTWSARVHGGAYFAPHSGISGVAWLVPGAGWHLATTVNECRTSRPWSCHEEVTCFPSAVLLGTIFSILLVAVILMAFCVYKPIRRR</sequence>
<keyword evidence="3" id="KW-1185">Reference proteome</keyword>
<evidence type="ECO:0000313" key="2">
    <source>
        <dbReference type="EMBL" id="KAG8515057.1"/>
    </source>
</evidence>